<feature type="domain" description="BEACH" evidence="4">
    <location>
        <begin position="477"/>
        <end position="768"/>
    </location>
</feature>
<dbReference type="SUPFAM" id="SSF50729">
    <property type="entry name" value="PH domain-like"/>
    <property type="match status" value="1"/>
</dbReference>
<dbReference type="SUPFAM" id="SSF81837">
    <property type="entry name" value="BEACH domain"/>
    <property type="match status" value="1"/>
</dbReference>
<dbReference type="Pfam" id="PF16057">
    <property type="entry name" value="DUF4800"/>
    <property type="match status" value="1"/>
</dbReference>
<dbReference type="Pfam" id="PF02138">
    <property type="entry name" value="Beach"/>
    <property type="match status" value="1"/>
</dbReference>
<evidence type="ECO:0000256" key="3">
    <source>
        <dbReference type="PROSITE-ProRule" id="PRU00221"/>
    </source>
</evidence>
<dbReference type="SMART" id="SM01026">
    <property type="entry name" value="Beach"/>
    <property type="match status" value="1"/>
</dbReference>
<dbReference type="InterPro" id="IPR046851">
    <property type="entry name" value="NBCH_WD40"/>
</dbReference>
<evidence type="ECO:0000313" key="6">
    <source>
        <dbReference type="EMBL" id="KAJ5066342.1"/>
    </source>
</evidence>
<dbReference type="GO" id="GO:0005829">
    <property type="term" value="C:cytosol"/>
    <property type="evidence" value="ECO:0007669"/>
    <property type="project" value="TreeGrafter"/>
</dbReference>
<dbReference type="InterPro" id="IPR036322">
    <property type="entry name" value="WD40_repeat_dom_sf"/>
</dbReference>
<dbReference type="AlphaFoldDB" id="A0A9Q0R434"/>
<name>A0A9Q0R434_ANAIG</name>
<dbReference type="SMART" id="SM00320">
    <property type="entry name" value="WD40"/>
    <property type="match status" value="5"/>
</dbReference>
<organism evidence="6 7">
    <name type="scientific">Anaeramoeba ignava</name>
    <name type="common">Anaerobic marine amoeba</name>
    <dbReference type="NCBI Taxonomy" id="1746090"/>
    <lineage>
        <taxon>Eukaryota</taxon>
        <taxon>Metamonada</taxon>
        <taxon>Anaeramoebidae</taxon>
        <taxon>Anaeramoeba</taxon>
    </lineage>
</organism>
<dbReference type="PROSITE" id="PS51783">
    <property type="entry name" value="PH_BEACH"/>
    <property type="match status" value="1"/>
</dbReference>
<dbReference type="Gene3D" id="2.130.10.10">
    <property type="entry name" value="YVTN repeat-like/Quinoprotein amine dehydrogenase"/>
    <property type="match status" value="1"/>
</dbReference>
<feature type="domain" description="BEACH-type PH" evidence="5">
    <location>
        <begin position="354"/>
        <end position="463"/>
    </location>
</feature>
<dbReference type="PANTHER" id="PTHR13743">
    <property type="entry name" value="BEIGE/BEACH-RELATED"/>
    <property type="match status" value="1"/>
</dbReference>
<dbReference type="InterPro" id="IPR011993">
    <property type="entry name" value="PH-like_dom_sf"/>
</dbReference>
<gene>
    <name evidence="6" type="ORF">M0811_13721</name>
</gene>
<dbReference type="Pfam" id="PF14844">
    <property type="entry name" value="PH_BEACH"/>
    <property type="match status" value="1"/>
</dbReference>
<dbReference type="InterPro" id="IPR036372">
    <property type="entry name" value="BEACH_dom_sf"/>
</dbReference>
<protein>
    <submittedName>
        <fullName evidence="6">Beige/beach-related</fullName>
    </submittedName>
</protein>
<evidence type="ECO:0000259" key="5">
    <source>
        <dbReference type="PROSITE" id="PS51783"/>
    </source>
</evidence>
<dbReference type="InterPro" id="IPR023362">
    <property type="entry name" value="PH-BEACH_dom"/>
</dbReference>
<proteinExistence type="predicted"/>
<keyword evidence="7" id="KW-1185">Reference proteome</keyword>
<feature type="repeat" description="WD" evidence="3">
    <location>
        <begin position="911"/>
        <end position="954"/>
    </location>
</feature>
<dbReference type="PROSITE" id="PS50197">
    <property type="entry name" value="BEACH"/>
    <property type="match status" value="1"/>
</dbReference>
<dbReference type="Gene3D" id="1.10.1540.10">
    <property type="entry name" value="BEACH domain"/>
    <property type="match status" value="1"/>
</dbReference>
<sequence length="1124" mass="130368">MPEIFGSQGFADKFQTFFTQAIPQDVPFLTRHQDEILQVFSSLFKTLSECITKEQPTKTVNNPHQVGSRNKKVTLFKQEMAKKMRLQVDPIESILLSILKTLIQQFYHFFQLIFRDSSGKQILPLKPKDSPFKVSGAHYLRDVFSQPSWDFTIEHIIFPSNGRVEQFWKNQVKFLESRLDSTLPVIKSKMNQEALDGRSSFGARYKELLTQFKNLIAQESLGISRLSEEFQKKLRFAFRKLRWMLRESMNERGVWGNPLTKEEQNSMRWKLDKTEDSCRRRRKLKPNFHFDNHLDASLDPKINPKFAQTMNQATDLNLSKDAKEKLSRVSLGMSQDPDDFLLAERSKQNENDLFEKKIIIESRQCELISPLKKISGILEITNISLDFFVKQNSEFNETTSNLNIQQKMSIGNDYSWKLKDILFVYKRRYQLRQSGIEIFLKDRTNFFLNFDKKDRDKIYSKILNLVPNKQNFDISTGSAEEWFKKSDISLLWQKRLITNFDYLMLLNTIAGRTYNDISQYPIFPWVISDYESTNIDLSNPSVYRDLSKPIGALNPERFLYFKKRYETFVDPDQIVPPFYYGSHYSNAGIVVSYLVRCEPFTTLFIKLNDGKFDRADRMFHSLPETWRNCMTSTSDVKELIPEFFYFPEFLENQNNFALGKRQDKQELNDCILPKWAKSAEEFVHINRLALESEYISSNLHKWIDLIFGYKQQGEEAIRAGNLFYYLTYEKTVNIDAINDESERLAIETQIESFGQTPTQLLRRPHPRRNTREEANLPPIYFAEKNFPLLKLYFITIAKNSLIHVKFIQHSRYLSYLGIPDSVLILDRARVLGLYRWTPNDLKVQSNPFSFELDHSLSENQKSMGVTFAYDLTRFANCFEYSQSAQRLFSCGYWDDSFKLSTIESARVTQSVVRHKDVVTCLALGFNSTDHILATGSKDTTVIIWSFDMKSRSVSQTPKHVLYGHDDVVTCLAISLDLDLVISGSKDGSCIVHTVRRGRYVRSVYVSDSPVEIYLVKISPDGLFMIYSSDLLIRIFSLNGKFLKSASVSSPVLDWQLTSDASYLVTGCLDGSLLIWNFFDLVVVSNINLKSSIFSLSFSNNEQFLIAGLSDGRLAILAIELGKEK</sequence>
<dbReference type="CDD" id="cd01201">
    <property type="entry name" value="PH_BEACH"/>
    <property type="match status" value="1"/>
</dbReference>
<evidence type="ECO:0000256" key="2">
    <source>
        <dbReference type="ARBA" id="ARBA00022737"/>
    </source>
</evidence>
<dbReference type="Pfam" id="PF20426">
    <property type="entry name" value="NBCH_WD40"/>
    <property type="match status" value="1"/>
</dbReference>
<dbReference type="CDD" id="cd06071">
    <property type="entry name" value="Beach"/>
    <property type="match status" value="1"/>
</dbReference>
<dbReference type="FunFam" id="1.10.1540.10:FF:000001">
    <property type="entry name" value="neurobeachin isoform X1"/>
    <property type="match status" value="1"/>
</dbReference>
<dbReference type="GO" id="GO:0016020">
    <property type="term" value="C:membrane"/>
    <property type="evidence" value="ECO:0007669"/>
    <property type="project" value="TreeGrafter"/>
</dbReference>
<dbReference type="InterPro" id="IPR015943">
    <property type="entry name" value="WD40/YVTN_repeat-like_dom_sf"/>
</dbReference>
<dbReference type="Proteomes" id="UP001149090">
    <property type="component" value="Unassembled WGS sequence"/>
</dbReference>
<keyword evidence="1 3" id="KW-0853">WD repeat</keyword>
<evidence type="ECO:0000256" key="1">
    <source>
        <dbReference type="ARBA" id="ARBA00022574"/>
    </source>
</evidence>
<dbReference type="PROSITE" id="PS50082">
    <property type="entry name" value="WD_REPEATS_2"/>
    <property type="match status" value="2"/>
</dbReference>
<comment type="caution">
    <text evidence="6">The sequence shown here is derived from an EMBL/GenBank/DDBJ whole genome shotgun (WGS) entry which is preliminary data.</text>
</comment>
<dbReference type="GO" id="GO:0008104">
    <property type="term" value="P:intracellular protein localization"/>
    <property type="evidence" value="ECO:0007669"/>
    <property type="project" value="TreeGrafter"/>
</dbReference>
<dbReference type="InterPro" id="IPR000409">
    <property type="entry name" value="BEACH_dom"/>
</dbReference>
<reference evidence="6" key="1">
    <citation type="submission" date="2022-10" db="EMBL/GenBank/DDBJ databases">
        <title>Novel sulphate-reducing endosymbionts in the free-living metamonad Anaeramoeba.</title>
        <authorList>
            <person name="Jerlstrom-Hultqvist J."/>
            <person name="Cepicka I."/>
            <person name="Gallot-Lavallee L."/>
            <person name="Salas-Leiva D."/>
            <person name="Curtis B.A."/>
            <person name="Zahonova K."/>
            <person name="Pipaliya S."/>
            <person name="Dacks J."/>
            <person name="Roger A.J."/>
        </authorList>
    </citation>
    <scope>NUCLEOTIDE SEQUENCE</scope>
    <source>
        <strain evidence="6">BMAN</strain>
    </source>
</reference>
<dbReference type="EMBL" id="JAPDFW010000146">
    <property type="protein sequence ID" value="KAJ5066342.1"/>
    <property type="molecule type" value="Genomic_DNA"/>
</dbReference>
<dbReference type="Gene3D" id="2.30.29.30">
    <property type="entry name" value="Pleckstrin-homology domain (PH domain)/Phosphotyrosine-binding domain (PTB)"/>
    <property type="match status" value="1"/>
</dbReference>
<dbReference type="PANTHER" id="PTHR13743:SF112">
    <property type="entry name" value="BEACH DOMAIN-CONTAINING PROTEIN"/>
    <property type="match status" value="1"/>
</dbReference>
<dbReference type="InterPro" id="IPR050865">
    <property type="entry name" value="BEACH_Domain"/>
</dbReference>
<evidence type="ECO:0000313" key="7">
    <source>
        <dbReference type="Proteomes" id="UP001149090"/>
    </source>
</evidence>
<accession>A0A9Q0R434</accession>
<feature type="repeat" description="WD" evidence="3">
    <location>
        <begin position="961"/>
        <end position="1002"/>
    </location>
</feature>
<dbReference type="OrthoDB" id="26681at2759"/>
<keyword evidence="2" id="KW-0677">Repeat</keyword>
<dbReference type="SUPFAM" id="SSF50978">
    <property type="entry name" value="WD40 repeat-like"/>
    <property type="match status" value="1"/>
</dbReference>
<evidence type="ECO:0000259" key="4">
    <source>
        <dbReference type="PROSITE" id="PS50197"/>
    </source>
</evidence>
<dbReference type="GO" id="GO:0019901">
    <property type="term" value="F:protein kinase binding"/>
    <property type="evidence" value="ECO:0007669"/>
    <property type="project" value="TreeGrafter"/>
</dbReference>
<dbReference type="InterPro" id="IPR001680">
    <property type="entry name" value="WD40_rpt"/>
</dbReference>